<dbReference type="Gene3D" id="2.40.160.60">
    <property type="entry name" value="Outer membrane protein transport protein (OMPP1/FadL/TodX)"/>
    <property type="match status" value="1"/>
</dbReference>
<reference evidence="2 3" key="1">
    <citation type="journal article" date="2012" name="BMC Genomics">
        <title>Genome analysis of a simultaneously predatory and prey-independent, novel Bdellovibrio bacteriovorus from the River Tiber, supports in silico predictions of both ancient and recent lateral gene transfer from diverse bacteria.</title>
        <authorList>
            <person name="Hobley L."/>
            <person name="Lerner T.R."/>
            <person name="Williams L.E."/>
            <person name="Lambert C."/>
            <person name="Till R."/>
            <person name="Milner D.S."/>
            <person name="Basford S.M."/>
            <person name="Capeness M.J."/>
            <person name="Fenton A.K."/>
            <person name="Atterbury R.J."/>
            <person name="Harris M.A."/>
            <person name="Sockett R.E."/>
        </authorList>
    </citation>
    <scope>NUCLEOTIDE SEQUENCE [LARGE SCALE GENOMIC DNA]</scope>
    <source>
        <strain evidence="2 3">Tiberius</strain>
    </source>
</reference>
<dbReference type="OrthoDB" id="9342698at2"/>
<organism evidence="2 3">
    <name type="scientific">Bdellovibrio bacteriovorus str. Tiberius</name>
    <dbReference type="NCBI Taxonomy" id="1069642"/>
    <lineage>
        <taxon>Bacteria</taxon>
        <taxon>Pseudomonadati</taxon>
        <taxon>Bdellovibrionota</taxon>
        <taxon>Bdellovibrionia</taxon>
        <taxon>Bdellovibrionales</taxon>
        <taxon>Pseudobdellovibrionaceae</taxon>
        <taxon>Bdellovibrio</taxon>
    </lineage>
</organism>
<proteinExistence type="predicted"/>
<keyword evidence="1" id="KW-0732">Signal</keyword>
<dbReference type="RefSeq" id="WP_015092535.1">
    <property type="nucleotide sequence ID" value="NC_019567.1"/>
</dbReference>
<dbReference type="PATRIC" id="fig|1069642.3.peg.3418"/>
<dbReference type="HOGENOM" id="CLU_762206_0_0_7"/>
<dbReference type="AlphaFoldDB" id="K7ZH52"/>
<name>K7ZH52_BDEBC</name>
<protein>
    <recommendedName>
        <fullName evidence="4">Long-chain fatty acid transporter</fullName>
    </recommendedName>
</protein>
<evidence type="ECO:0000313" key="2">
    <source>
        <dbReference type="EMBL" id="AFY03127.1"/>
    </source>
</evidence>
<dbReference type="Proteomes" id="UP000010074">
    <property type="component" value="Chromosome"/>
</dbReference>
<feature type="signal peptide" evidence="1">
    <location>
        <begin position="1"/>
        <end position="20"/>
    </location>
</feature>
<sequence length="380" mass="40682">MFLKVLFFTGVFSVASSAFAIYFPLPAGHREAFMGNAGGAMESSPGNVLYNPAGLGFRSTNKLSLSVSGTALTSHQMKSNSSDLSPSDYSVRPLLASGIYPTEWGTGAVFVASPMMLSLGGVMNTQGGSYNTSTLTSLDSQLLKVGAAFGAAVNDSLSWGISAGLQLGDSRTHSYNKISTGGNLYATMFTETENKNKGLFVLPGIQIKPVANWTVGFSAQFVPVMLESKAVDYTAVHYVATPNTVNEETVSYEPVKQSPYYLRLANGFNLLAGNDLFVDVTYTSESSSRDADGIVSNEESFVVYSVGWRNKSFESWQPMAGYSQSSSDNSTNHLTSAGVAIVRGRSELILGGYYMASVPNDDNLFEYSSYGFMFSSNVAY</sequence>
<dbReference type="STRING" id="1069642.Bdt_3452"/>
<evidence type="ECO:0000256" key="1">
    <source>
        <dbReference type="SAM" id="SignalP"/>
    </source>
</evidence>
<gene>
    <name evidence="2" type="ORF">Bdt_3452</name>
</gene>
<feature type="chain" id="PRO_5003915988" description="Long-chain fatty acid transporter" evidence="1">
    <location>
        <begin position="21"/>
        <end position="380"/>
    </location>
</feature>
<dbReference type="EMBL" id="CP002930">
    <property type="protein sequence ID" value="AFY03127.1"/>
    <property type="molecule type" value="Genomic_DNA"/>
</dbReference>
<evidence type="ECO:0008006" key="4">
    <source>
        <dbReference type="Google" id="ProtNLM"/>
    </source>
</evidence>
<accession>K7ZH52</accession>
<evidence type="ECO:0000313" key="3">
    <source>
        <dbReference type="Proteomes" id="UP000010074"/>
    </source>
</evidence>
<dbReference type="KEGG" id="bbat:Bdt_3452"/>